<accession>A0A9P5H7D4</accession>
<evidence type="ECO:0000313" key="2">
    <source>
        <dbReference type="EMBL" id="KAF7544771.1"/>
    </source>
</evidence>
<organism evidence="2 3">
    <name type="scientific">Cylindrodendrum hubeiense</name>
    <dbReference type="NCBI Taxonomy" id="595255"/>
    <lineage>
        <taxon>Eukaryota</taxon>
        <taxon>Fungi</taxon>
        <taxon>Dikarya</taxon>
        <taxon>Ascomycota</taxon>
        <taxon>Pezizomycotina</taxon>
        <taxon>Sordariomycetes</taxon>
        <taxon>Hypocreomycetidae</taxon>
        <taxon>Hypocreales</taxon>
        <taxon>Nectriaceae</taxon>
        <taxon>Cylindrodendrum</taxon>
    </lineage>
</organism>
<dbReference type="OrthoDB" id="10018191at2759"/>
<gene>
    <name evidence="2" type="ORF">G7Z17_g9677</name>
</gene>
<proteinExistence type="predicted"/>
<evidence type="ECO:0000256" key="1">
    <source>
        <dbReference type="SAM" id="MobiDB-lite"/>
    </source>
</evidence>
<reference evidence="2" key="1">
    <citation type="submission" date="2020-03" db="EMBL/GenBank/DDBJ databases">
        <title>Draft Genome Sequence of Cylindrodendrum hubeiense.</title>
        <authorList>
            <person name="Buettner E."/>
            <person name="Kellner H."/>
        </authorList>
    </citation>
    <scope>NUCLEOTIDE SEQUENCE</scope>
    <source>
        <strain evidence="2">IHI 201604</strain>
    </source>
</reference>
<sequence length="245" mass="27078">MHLCMSYMNNGRAGFSKKPKAALDTWHGEEAGAAEQEILRWAQRDESKARLAAVHCGCLYWHIRRYSTMAFYEPSSVFLATLTLWAYSYYASRASPMIQPDRPGDEYDRSGSPSRQSSPSANAPQAAASTPGPEPGVTEHIGLDSRGSPHMPGSDPTFIRLDRPNDDEMVQHFVRCGRPSNMRAYITGVGDICVAKGPARILREGRKILGAASLAWGRNRDHVAILRALERAMSGAELCEEPRQE</sequence>
<name>A0A9P5H7D4_9HYPO</name>
<protein>
    <submittedName>
        <fullName evidence="2">Uncharacterized protein</fullName>
    </submittedName>
</protein>
<evidence type="ECO:0000313" key="3">
    <source>
        <dbReference type="Proteomes" id="UP000722485"/>
    </source>
</evidence>
<feature type="compositionally biased region" description="Low complexity" evidence="1">
    <location>
        <begin position="110"/>
        <end position="131"/>
    </location>
</feature>
<keyword evidence="3" id="KW-1185">Reference proteome</keyword>
<dbReference type="Proteomes" id="UP000722485">
    <property type="component" value="Unassembled WGS sequence"/>
</dbReference>
<dbReference type="EMBL" id="JAANBB010000286">
    <property type="protein sequence ID" value="KAF7544771.1"/>
    <property type="molecule type" value="Genomic_DNA"/>
</dbReference>
<comment type="caution">
    <text evidence="2">The sequence shown here is derived from an EMBL/GenBank/DDBJ whole genome shotgun (WGS) entry which is preliminary data.</text>
</comment>
<dbReference type="AlphaFoldDB" id="A0A9P5H7D4"/>
<feature type="region of interest" description="Disordered" evidence="1">
    <location>
        <begin position="98"/>
        <end position="157"/>
    </location>
</feature>